<reference evidence="8" key="1">
    <citation type="submission" date="2022-03" db="EMBL/GenBank/DDBJ databases">
        <authorList>
            <person name="Martin C."/>
        </authorList>
    </citation>
    <scope>NUCLEOTIDE SEQUENCE</scope>
</reference>
<keyword evidence="3" id="KW-0677">Repeat</keyword>
<dbReference type="Gene3D" id="2.170.140.10">
    <property type="entry name" value="Chitin binding domain"/>
    <property type="match status" value="2"/>
</dbReference>
<evidence type="ECO:0000256" key="4">
    <source>
        <dbReference type="ARBA" id="ARBA00023157"/>
    </source>
</evidence>
<comment type="caution">
    <text evidence="8">The sequence shown here is derived from an EMBL/GenBank/DDBJ whole genome shotgun (WGS) entry which is preliminary data.</text>
</comment>
<proteinExistence type="predicted"/>
<keyword evidence="4" id="KW-1015">Disulfide bond</keyword>
<dbReference type="SUPFAM" id="SSF57625">
    <property type="entry name" value="Invertebrate chitin-binding proteins"/>
    <property type="match status" value="3"/>
</dbReference>
<protein>
    <submittedName>
        <fullName evidence="8">Uncharacterized protein</fullName>
    </submittedName>
</protein>
<keyword evidence="1" id="KW-0147">Chitin-binding</keyword>
<evidence type="ECO:0000313" key="8">
    <source>
        <dbReference type="EMBL" id="CAH1800172.1"/>
    </source>
</evidence>
<feature type="chain" id="PRO_5043389174" evidence="7">
    <location>
        <begin position="23"/>
        <end position="497"/>
    </location>
</feature>
<dbReference type="PROSITE" id="PS50940">
    <property type="entry name" value="CHIT_BIND_II"/>
    <property type="match status" value="1"/>
</dbReference>
<evidence type="ECO:0000256" key="7">
    <source>
        <dbReference type="SAM" id="SignalP"/>
    </source>
</evidence>
<feature type="compositionally biased region" description="Polar residues" evidence="6">
    <location>
        <begin position="471"/>
        <end position="482"/>
    </location>
</feature>
<keyword evidence="5" id="KW-0325">Glycoprotein</keyword>
<feature type="region of interest" description="Disordered" evidence="6">
    <location>
        <begin position="350"/>
        <end position="497"/>
    </location>
</feature>
<dbReference type="OrthoDB" id="9987187at2759"/>
<keyword evidence="9" id="KW-1185">Reference proteome</keyword>
<evidence type="ECO:0000256" key="1">
    <source>
        <dbReference type="ARBA" id="ARBA00022669"/>
    </source>
</evidence>
<dbReference type="InterPro" id="IPR002557">
    <property type="entry name" value="Chitin-bd_dom"/>
</dbReference>
<dbReference type="InterPro" id="IPR051940">
    <property type="entry name" value="Chitin_bind-dev_reg"/>
</dbReference>
<dbReference type="SMART" id="SM00494">
    <property type="entry name" value="ChtBD2"/>
    <property type="match status" value="3"/>
</dbReference>
<dbReference type="InterPro" id="IPR036508">
    <property type="entry name" value="Chitin-bd_dom_sf"/>
</dbReference>
<dbReference type="EMBL" id="CAIIXF020000011">
    <property type="protein sequence ID" value="CAH1800172.1"/>
    <property type="molecule type" value="Genomic_DNA"/>
</dbReference>
<dbReference type="Proteomes" id="UP000749559">
    <property type="component" value="Unassembled WGS sequence"/>
</dbReference>
<evidence type="ECO:0000313" key="9">
    <source>
        <dbReference type="Proteomes" id="UP000749559"/>
    </source>
</evidence>
<evidence type="ECO:0000256" key="5">
    <source>
        <dbReference type="ARBA" id="ARBA00023180"/>
    </source>
</evidence>
<feature type="compositionally biased region" description="Basic residues" evidence="6">
    <location>
        <begin position="413"/>
        <end position="425"/>
    </location>
</feature>
<evidence type="ECO:0000256" key="3">
    <source>
        <dbReference type="ARBA" id="ARBA00022737"/>
    </source>
</evidence>
<keyword evidence="2 7" id="KW-0732">Signal</keyword>
<gene>
    <name evidence="8" type="ORF">OFUS_LOCUS24098</name>
</gene>
<feature type="compositionally biased region" description="Basic residues" evidence="6">
    <location>
        <begin position="392"/>
        <end position="404"/>
    </location>
</feature>
<dbReference type="GO" id="GO:0005576">
    <property type="term" value="C:extracellular region"/>
    <property type="evidence" value="ECO:0007669"/>
    <property type="project" value="InterPro"/>
</dbReference>
<name>A0A8J1XIH6_OWEFU</name>
<dbReference type="PANTHER" id="PTHR23301">
    <property type="entry name" value="CHITIN BINDING PERITROPHIN-A"/>
    <property type="match status" value="1"/>
</dbReference>
<accession>A0A8J1XIH6</accession>
<feature type="signal peptide" evidence="7">
    <location>
        <begin position="1"/>
        <end position="22"/>
    </location>
</feature>
<organism evidence="8 9">
    <name type="scientific">Owenia fusiformis</name>
    <name type="common">Polychaete worm</name>
    <dbReference type="NCBI Taxonomy" id="6347"/>
    <lineage>
        <taxon>Eukaryota</taxon>
        <taxon>Metazoa</taxon>
        <taxon>Spiralia</taxon>
        <taxon>Lophotrochozoa</taxon>
        <taxon>Annelida</taxon>
        <taxon>Polychaeta</taxon>
        <taxon>Sedentaria</taxon>
        <taxon>Canalipalpata</taxon>
        <taxon>Sabellida</taxon>
        <taxon>Oweniida</taxon>
        <taxon>Oweniidae</taxon>
        <taxon>Owenia</taxon>
    </lineage>
</organism>
<sequence>MLSKTCILVALVTAAIVIIGKCEIGNPSNYYVHHPNCSFACEDSTGGTHCIEGYPNAYYHCINGTKSPTQFCPDDLMFNPFTLLCDWPWNVTATCNCSQSVTPRDPIAAFPFQTPQETRSIQQNFDNLALRSDNVNCTDSCPFDGIFCVPGLPAAYYWCLFGQKSRATLCPPGLFFHPVYHYCDYEEHVNVNCTCPENEPTYAFYCSNACPTDGWYCDPYNPHAYYQCIDGIPLPSQYCPYFLVFNQTSERCDFDAPTCSCPDGYNPLTDTFNSAFLRSINGSLNATELNSTDVQVSIVKGFRDAAPPAVVQAKAPVAAASVVRVGGSSSGFGFLESDYHSGYRNSGFGHRNSGYGHSSGHGHGNSGHRHRNSGYGNSGHSHRSSGYGHGSSGHKHGHSGHSHRSSGYGHGSSGHKHGHSGHSHRSSGYGHGNSGYGHGNSGHSHRGSGYGHGNSGHSHRSSGHGDSNHGYRSQHSGHSVNHYTGIKDGQIGQINHG</sequence>
<feature type="compositionally biased region" description="Gly residues" evidence="6">
    <location>
        <begin position="429"/>
        <end position="440"/>
    </location>
</feature>
<dbReference type="PANTHER" id="PTHR23301:SF0">
    <property type="entry name" value="CHITIN-BINDING TYPE-2 DOMAIN-CONTAINING PROTEIN-RELATED"/>
    <property type="match status" value="1"/>
</dbReference>
<dbReference type="AlphaFoldDB" id="A0A8J1XIH6"/>
<evidence type="ECO:0000256" key="6">
    <source>
        <dbReference type="SAM" id="MobiDB-lite"/>
    </source>
</evidence>
<dbReference type="GO" id="GO:0008061">
    <property type="term" value="F:chitin binding"/>
    <property type="evidence" value="ECO:0007669"/>
    <property type="project" value="UniProtKB-KW"/>
</dbReference>
<dbReference type="Pfam" id="PF01607">
    <property type="entry name" value="CBM_14"/>
    <property type="match status" value="2"/>
</dbReference>
<evidence type="ECO:0000256" key="2">
    <source>
        <dbReference type="ARBA" id="ARBA00022729"/>
    </source>
</evidence>